<keyword evidence="7" id="KW-1185">Reference proteome</keyword>
<accession>A0A6V8KAS6</accession>
<dbReference type="PROSITE" id="PS00012">
    <property type="entry name" value="PHOSPHOPANTETHEINE"/>
    <property type="match status" value="1"/>
</dbReference>
<evidence type="ECO:0000313" key="6">
    <source>
        <dbReference type="EMBL" id="GFJ77845.1"/>
    </source>
</evidence>
<dbReference type="SMART" id="SM00823">
    <property type="entry name" value="PKS_PP"/>
    <property type="match status" value="1"/>
</dbReference>
<dbReference type="InterPro" id="IPR023213">
    <property type="entry name" value="CAT-like_dom_sf"/>
</dbReference>
<gene>
    <name evidence="6" type="ORF">Phou_020250</name>
</gene>
<dbReference type="PROSITE" id="PS00455">
    <property type="entry name" value="AMP_BINDING"/>
    <property type="match status" value="1"/>
</dbReference>
<dbReference type="Pfam" id="PF00501">
    <property type="entry name" value="AMP-binding"/>
    <property type="match status" value="1"/>
</dbReference>
<dbReference type="InterPro" id="IPR020806">
    <property type="entry name" value="PKS_PP-bd"/>
</dbReference>
<dbReference type="SUPFAM" id="SSF56801">
    <property type="entry name" value="Acetyl-CoA synthetase-like"/>
    <property type="match status" value="1"/>
</dbReference>
<evidence type="ECO:0000256" key="4">
    <source>
        <dbReference type="ARBA" id="ARBA00022553"/>
    </source>
</evidence>
<organism evidence="6 7">
    <name type="scientific">Phytohabitans houttuyneae</name>
    <dbReference type="NCBI Taxonomy" id="1076126"/>
    <lineage>
        <taxon>Bacteria</taxon>
        <taxon>Bacillati</taxon>
        <taxon>Actinomycetota</taxon>
        <taxon>Actinomycetes</taxon>
        <taxon>Micromonosporales</taxon>
        <taxon>Micromonosporaceae</taxon>
    </lineage>
</organism>
<dbReference type="InterPro" id="IPR001242">
    <property type="entry name" value="Condensation_dom"/>
</dbReference>
<dbReference type="GO" id="GO:0003824">
    <property type="term" value="F:catalytic activity"/>
    <property type="evidence" value="ECO:0007669"/>
    <property type="project" value="InterPro"/>
</dbReference>
<proteinExistence type="inferred from homology"/>
<dbReference type="Gene3D" id="3.30.559.30">
    <property type="entry name" value="Nonribosomal peptide synthetase, condensation domain"/>
    <property type="match status" value="1"/>
</dbReference>
<dbReference type="EMBL" id="BLPF01000001">
    <property type="protein sequence ID" value="GFJ77845.1"/>
    <property type="molecule type" value="Genomic_DNA"/>
</dbReference>
<comment type="similarity">
    <text evidence="2">Belongs to the ATP-dependent AMP-binding enzyme family.</text>
</comment>
<dbReference type="FunFam" id="1.10.1200.10:FF:000005">
    <property type="entry name" value="Nonribosomal peptide synthetase 1"/>
    <property type="match status" value="1"/>
</dbReference>
<dbReference type="Proteomes" id="UP000482800">
    <property type="component" value="Unassembled WGS sequence"/>
</dbReference>
<dbReference type="SUPFAM" id="SSF47336">
    <property type="entry name" value="ACP-like"/>
    <property type="match status" value="1"/>
</dbReference>
<reference evidence="6 7" key="1">
    <citation type="submission" date="2020-03" db="EMBL/GenBank/DDBJ databases">
        <title>Whole genome shotgun sequence of Phytohabitans houttuyneae NBRC 108639.</title>
        <authorList>
            <person name="Komaki H."/>
            <person name="Tamura T."/>
        </authorList>
    </citation>
    <scope>NUCLEOTIDE SEQUENCE [LARGE SCALE GENOMIC DNA]</scope>
    <source>
        <strain evidence="6 7">NBRC 108639</strain>
    </source>
</reference>
<dbReference type="FunFam" id="3.40.50.980:FF:000001">
    <property type="entry name" value="Non-ribosomal peptide synthetase"/>
    <property type="match status" value="1"/>
</dbReference>
<dbReference type="InterPro" id="IPR045851">
    <property type="entry name" value="AMP-bd_C_sf"/>
</dbReference>
<dbReference type="InterPro" id="IPR010071">
    <property type="entry name" value="AA_adenyl_dom"/>
</dbReference>
<dbReference type="GO" id="GO:0008610">
    <property type="term" value="P:lipid biosynthetic process"/>
    <property type="evidence" value="ECO:0007669"/>
    <property type="project" value="UniProtKB-ARBA"/>
</dbReference>
<protein>
    <recommendedName>
        <fullName evidence="5">Carrier domain-containing protein</fullName>
    </recommendedName>
</protein>
<dbReference type="Gene3D" id="3.30.559.10">
    <property type="entry name" value="Chloramphenicol acetyltransferase-like domain"/>
    <property type="match status" value="1"/>
</dbReference>
<dbReference type="GO" id="GO:0043041">
    <property type="term" value="P:amino acid activation for nonribosomal peptide biosynthetic process"/>
    <property type="evidence" value="ECO:0007669"/>
    <property type="project" value="TreeGrafter"/>
</dbReference>
<comment type="caution">
    <text evidence="6">The sequence shown here is derived from an EMBL/GenBank/DDBJ whole genome shotgun (WGS) entry which is preliminary data.</text>
</comment>
<evidence type="ECO:0000256" key="1">
    <source>
        <dbReference type="ARBA" id="ARBA00001957"/>
    </source>
</evidence>
<dbReference type="InterPro" id="IPR000873">
    <property type="entry name" value="AMP-dep_synth/lig_dom"/>
</dbReference>
<dbReference type="CDD" id="cd05930">
    <property type="entry name" value="A_NRPS"/>
    <property type="match status" value="1"/>
</dbReference>
<name>A0A6V8KAS6_9ACTN</name>
<dbReference type="InterPro" id="IPR009081">
    <property type="entry name" value="PP-bd_ACP"/>
</dbReference>
<dbReference type="PROSITE" id="PS50075">
    <property type="entry name" value="CARRIER"/>
    <property type="match status" value="1"/>
</dbReference>
<sequence length="1040" mass="110409">MDTVALDAALQDVIGRHESLRTVFPTQEGEPYQRILEPADLDWRLEVERVGASDVDAAVARATQHAFDLSVEVPVRAWLFDSGADEGVLVLVVHHIAGDGWSMGPLSRDLSAAYAARIRGVAPAWEPLPVQYADYTLWQRELLGDEGDPESLLAAQIGYWRQALAGMSDELALPHDRPRPQVASHRGFSVPLQVPAEVHQRLVDLARVEGVTPFMVLHGAVAVLLSRVGAGDDVPIGSAIAGRTDGAVDDLVGCFVNTLVIRTDLSGDPEFRQVLSRVRETTLSGLAHQDVPFERLVEELAPARSRARHPLFQVVLTMLNPASTTQTGVDVLDLTGVEAQAVFAGKPAAKFDLDVLVGEVFDGEGRPAGLRGSVTVAADLFDADAAERFAGWLGRVLDVVTRSAEVRVHAVDVLGETERTSVVSAWNDTSAAVPDESVTALFERRVAASPDAVAVVADGVELTYRELDAAANRLGHYLRQQGVGAESVVGLCLPRGVEMITGILGVWKAGAAYLPVDATLPVDRIAFMAADSKATMLLGTEDVIGDLPAGRVRLVAIDSPLVEMMINASPDTPVGVTPNAGNLAYVIYTSGSTGTPKGVAVTHGSLTNYVSSVSDRLEWTGQDARYALLQAQVTDLGNTVVFISLATGGQLHILDERAVVDPAAVSRYLAEHRIDYVKAVPSHLAALSSGSDVAGVLPARSLVLGGEAAPIAWLRELVAAADQNGRKVFNHYGPTETTIGVATTQLTADAVEGGVVPVGSPIGNTRLYVLDDGLRPVPVGVPGELYVAGAGVARGYVRQAGLTGARFVACPFGSGERMYRTGDRAKWTAGGNVVFLGRADEQVKIRGFRIEPGEIETVLQTHPAVAQAVVVAREDSTGDRRLVAYVVPDEPEDADGELPTSLRKYAAQRLPDYMVPAAVVVLLELPLTPNGKLDRKALPAPDAAVAAGPRREPANRTEELLCGAFAQVLGLDSVGVDDNFFDLGGHSLLAVRLTSRIRSALGVEVEVRELFDAPTVAELAGALPTTKSERPALRPMRRDS</sequence>
<dbReference type="NCBIfam" id="TIGR01733">
    <property type="entry name" value="AA-adenyl-dom"/>
    <property type="match status" value="1"/>
</dbReference>
<dbReference type="GO" id="GO:0031177">
    <property type="term" value="F:phosphopantetheine binding"/>
    <property type="evidence" value="ECO:0007669"/>
    <property type="project" value="InterPro"/>
</dbReference>
<feature type="domain" description="Carrier" evidence="5">
    <location>
        <begin position="952"/>
        <end position="1027"/>
    </location>
</feature>
<dbReference type="Gene3D" id="3.30.300.30">
    <property type="match status" value="1"/>
</dbReference>
<keyword evidence="4" id="KW-0597">Phosphoprotein</keyword>
<dbReference type="Gene3D" id="3.40.50.1820">
    <property type="entry name" value="alpha/beta hydrolase"/>
    <property type="match status" value="1"/>
</dbReference>
<dbReference type="Pfam" id="PF13193">
    <property type="entry name" value="AMP-binding_C"/>
    <property type="match status" value="1"/>
</dbReference>
<dbReference type="InterPro" id="IPR036736">
    <property type="entry name" value="ACP-like_sf"/>
</dbReference>
<dbReference type="Pfam" id="PF00550">
    <property type="entry name" value="PP-binding"/>
    <property type="match status" value="1"/>
</dbReference>
<reference evidence="6 7" key="2">
    <citation type="submission" date="2020-03" db="EMBL/GenBank/DDBJ databases">
        <authorList>
            <person name="Ichikawa N."/>
            <person name="Kimura A."/>
            <person name="Kitahashi Y."/>
            <person name="Uohara A."/>
        </authorList>
    </citation>
    <scope>NUCLEOTIDE SEQUENCE [LARGE SCALE GENOMIC DNA]</scope>
    <source>
        <strain evidence="6 7">NBRC 108639</strain>
    </source>
</reference>
<evidence type="ECO:0000256" key="2">
    <source>
        <dbReference type="ARBA" id="ARBA00006432"/>
    </source>
</evidence>
<dbReference type="InterPro" id="IPR025110">
    <property type="entry name" value="AMP-bd_C"/>
</dbReference>
<dbReference type="PANTHER" id="PTHR45527">
    <property type="entry name" value="NONRIBOSOMAL PEPTIDE SYNTHETASE"/>
    <property type="match status" value="1"/>
</dbReference>
<dbReference type="AlphaFoldDB" id="A0A6V8KAS6"/>
<dbReference type="InterPro" id="IPR006162">
    <property type="entry name" value="Ppantetheine_attach_site"/>
</dbReference>
<dbReference type="Gene3D" id="3.40.50.980">
    <property type="match status" value="2"/>
</dbReference>
<dbReference type="GO" id="GO:0005829">
    <property type="term" value="C:cytosol"/>
    <property type="evidence" value="ECO:0007669"/>
    <property type="project" value="TreeGrafter"/>
</dbReference>
<comment type="cofactor">
    <cofactor evidence="1">
        <name>pantetheine 4'-phosphate</name>
        <dbReference type="ChEBI" id="CHEBI:47942"/>
    </cofactor>
</comment>
<evidence type="ECO:0000259" key="5">
    <source>
        <dbReference type="PROSITE" id="PS50075"/>
    </source>
</evidence>
<dbReference type="SUPFAM" id="SSF52777">
    <property type="entry name" value="CoA-dependent acyltransferases"/>
    <property type="match status" value="2"/>
</dbReference>
<evidence type="ECO:0000313" key="7">
    <source>
        <dbReference type="Proteomes" id="UP000482800"/>
    </source>
</evidence>
<dbReference type="PANTHER" id="PTHR45527:SF1">
    <property type="entry name" value="FATTY ACID SYNTHASE"/>
    <property type="match status" value="1"/>
</dbReference>
<dbReference type="CDD" id="cd19540">
    <property type="entry name" value="LCL_NRPS-like"/>
    <property type="match status" value="1"/>
</dbReference>
<keyword evidence="3" id="KW-0596">Phosphopantetheine</keyword>
<dbReference type="Pfam" id="PF00668">
    <property type="entry name" value="Condensation"/>
    <property type="match status" value="1"/>
</dbReference>
<dbReference type="FunFam" id="2.30.38.10:FF:000001">
    <property type="entry name" value="Non-ribosomal peptide synthetase PvdI"/>
    <property type="match status" value="1"/>
</dbReference>
<dbReference type="InterPro" id="IPR020845">
    <property type="entry name" value="AMP-binding_CS"/>
</dbReference>
<dbReference type="GO" id="GO:0044550">
    <property type="term" value="P:secondary metabolite biosynthetic process"/>
    <property type="evidence" value="ECO:0007669"/>
    <property type="project" value="TreeGrafter"/>
</dbReference>
<dbReference type="Gene3D" id="2.30.38.10">
    <property type="entry name" value="Luciferase, Domain 3"/>
    <property type="match status" value="1"/>
</dbReference>
<dbReference type="InterPro" id="IPR029058">
    <property type="entry name" value="AB_hydrolase_fold"/>
</dbReference>
<evidence type="ECO:0000256" key="3">
    <source>
        <dbReference type="ARBA" id="ARBA00022450"/>
    </source>
</evidence>
<dbReference type="FunFam" id="3.30.300.30:FF:000010">
    <property type="entry name" value="Enterobactin synthetase component F"/>
    <property type="match status" value="1"/>
</dbReference>